<dbReference type="Gene3D" id="3.40.50.300">
    <property type="entry name" value="P-loop containing nucleotide triphosphate hydrolases"/>
    <property type="match status" value="1"/>
</dbReference>
<organism evidence="2 3">
    <name type="scientific">Bifidobacterium kimbladii</name>
    <dbReference type="NCBI Taxonomy" id="1293826"/>
    <lineage>
        <taxon>Bacteria</taxon>
        <taxon>Bacillati</taxon>
        <taxon>Actinomycetota</taxon>
        <taxon>Actinomycetes</taxon>
        <taxon>Bifidobacteriales</taxon>
        <taxon>Bifidobacteriaceae</taxon>
        <taxon>Bifidobacterium</taxon>
    </lineage>
</organism>
<comment type="caution">
    <text evidence="2">The sequence shown here is derived from an EMBL/GenBank/DDBJ whole genome shotgun (WGS) entry which is preliminary data.</text>
</comment>
<accession>A0ABU3KGY6</accession>
<protein>
    <submittedName>
        <fullName evidence="2">KAP family NTPase</fullName>
    </submittedName>
</protein>
<proteinExistence type="predicted"/>
<evidence type="ECO:0000259" key="1">
    <source>
        <dbReference type="Pfam" id="PF07693"/>
    </source>
</evidence>
<reference evidence="3" key="1">
    <citation type="submission" date="2023-07" db="EMBL/GenBank/DDBJ databases">
        <title>Bifidobacterium spp. in honeybee.</title>
        <authorList>
            <person name="Olofsson T."/>
        </authorList>
    </citation>
    <scope>NUCLEOTIDE SEQUENCE [LARGE SCALE GENOMIC DNA]</scope>
    <source>
        <strain evidence="3">H1HS16N</strain>
    </source>
</reference>
<dbReference type="Proteomes" id="UP001529481">
    <property type="component" value="Unassembled WGS sequence"/>
</dbReference>
<dbReference type="InterPro" id="IPR052754">
    <property type="entry name" value="NTPase_KAP_P-loop"/>
</dbReference>
<feature type="domain" description="KAP NTPase" evidence="1">
    <location>
        <begin position="27"/>
        <end position="328"/>
    </location>
</feature>
<gene>
    <name evidence="2" type="ORF">QRX41_06930</name>
</gene>
<evidence type="ECO:0000313" key="2">
    <source>
        <dbReference type="EMBL" id="MDT7509857.1"/>
    </source>
</evidence>
<dbReference type="InterPro" id="IPR027417">
    <property type="entry name" value="P-loop_NTPase"/>
</dbReference>
<dbReference type="Pfam" id="PF07693">
    <property type="entry name" value="KAP_NTPase"/>
    <property type="match status" value="1"/>
</dbReference>
<dbReference type="RefSeq" id="WP_313839587.1">
    <property type="nucleotide sequence ID" value="NZ_JASTZZ010000005.1"/>
</dbReference>
<sequence>MRENSIQHSSWLFDEPITDKSEDEYQRSEFTQNLADALLSSTEPHGLIIGINGPWGSGKTSLKNMLINDLKASEDTNGFHIIEFEPWMYSGSGQIVSLLFKQMAQTLSGKTNFLYRALLRLSTISNFWSPVVSALFNALLPGFSYTVNLIASFFDNIGNYLNPGNENFKVLTEQREKLRDNLNSTKTRIVVFIDDLDRLTDSEIAEMLRAVKAVGDLPYVTYVLLYDRDVVAKSLNKTCHNKGDEYLEKIIQVPIGLPEPSKEVVERMLTSEIESIIQVKRHDHAALPSSIAVSSSFEDIKRFCIAPFVNNLRDAIRLTNEFKIRYQVLKDDVEPGDLLGITSLEVFRPSLYKWIIGHKNLICSHYAPFTLPSRFPPETAISNLSDRVQELLENMNSSNGETGKQDSEAIKALFPFAKASASRNNDQKNVSLAYLDPYEADRHIFRPEHFDAYFRLSIEQDIMHENEYKKFLLYDALSPADLDKHHWDIFRSTVFVGKASKYLCNSNSNRAAEVIEFCLRLEEKFNDKDQGYMTLKLVLVILNTGEQYSNFASLLDAITRQLVDSESPLSLVVCEYLAYQFHVFLSPEAHKDQSEYQPHRVLTYLPELSLFDYVIRSGFQNNYLTSIYNKLSDRLKRWEFKPFEKSLYGSVMSDYAKFIPILFDSLDDQYKAFIVFSHMVNKAHFVIYTLNALVQNDDDNYVMNLPLLQQLVDADACQIAITELINDESYRGGKDALDFGPLAAYEVLLKSDMSTNSVSTKKVNHVLKEWENKL</sequence>
<keyword evidence="3" id="KW-1185">Reference proteome</keyword>
<dbReference type="PANTHER" id="PTHR22674">
    <property type="entry name" value="NTPASE, KAP FAMILY P-LOOP DOMAIN-CONTAINING 1"/>
    <property type="match status" value="1"/>
</dbReference>
<dbReference type="InterPro" id="IPR011646">
    <property type="entry name" value="KAP_P-loop"/>
</dbReference>
<dbReference type="EMBL" id="JASTZZ010000005">
    <property type="protein sequence ID" value="MDT7509857.1"/>
    <property type="molecule type" value="Genomic_DNA"/>
</dbReference>
<name>A0ABU3KGY6_9BIFI</name>
<dbReference type="SUPFAM" id="SSF52540">
    <property type="entry name" value="P-loop containing nucleoside triphosphate hydrolases"/>
    <property type="match status" value="1"/>
</dbReference>
<dbReference type="PANTHER" id="PTHR22674:SF6">
    <property type="entry name" value="NTPASE KAP FAMILY P-LOOP DOMAIN-CONTAINING PROTEIN 1"/>
    <property type="match status" value="1"/>
</dbReference>
<evidence type="ECO:0000313" key="3">
    <source>
        <dbReference type="Proteomes" id="UP001529481"/>
    </source>
</evidence>